<evidence type="ECO:0000256" key="3">
    <source>
        <dbReference type="ARBA" id="ARBA00061201"/>
    </source>
</evidence>
<protein>
    <recommendedName>
        <fullName evidence="4">Protein PBDC1 homolog</fullName>
    </recommendedName>
</protein>
<dbReference type="AlphaFoldDB" id="A0AA40K8B6"/>
<dbReference type="PANTHER" id="PTHR13410:SF9">
    <property type="entry name" value="PROTEIN PBDC1"/>
    <property type="match status" value="1"/>
</dbReference>
<comment type="caution">
    <text evidence="6">The sequence shown here is derived from an EMBL/GenBank/DDBJ whole genome shotgun (WGS) entry which is preliminary data.</text>
</comment>
<accession>A0AA40K8B6</accession>
<dbReference type="InterPro" id="IPR021148">
    <property type="entry name" value="Polysacc_synth_dom"/>
</dbReference>
<comment type="subcellular location">
    <subcellularLocation>
        <location evidence="1">Cytoplasm</location>
    </subcellularLocation>
</comment>
<evidence type="ECO:0000256" key="2">
    <source>
        <dbReference type="ARBA" id="ARBA00022490"/>
    </source>
</evidence>
<comment type="similarity">
    <text evidence="3">Belongs to the PBDC1 family.</text>
</comment>
<evidence type="ECO:0000256" key="4">
    <source>
        <dbReference type="ARBA" id="ARBA00069779"/>
    </source>
</evidence>
<dbReference type="EMBL" id="JAUKUD010000003">
    <property type="protein sequence ID" value="KAK0749731.1"/>
    <property type="molecule type" value="Genomic_DNA"/>
</dbReference>
<sequence>MAAAPVPADFDADNAPNAEDVEQGFAVLAVKHLETYWGILHKVKGSSLRLTKYDDDIMEDLHKAFPDFDPAKPLDEDEIKSPEGKEKWRNFMLAYSKKVDDYNFGTIVRTRADGEYTNEGTIFVPRMQFYAIEIARNRAGLNDWVYEKAQKK</sequence>
<dbReference type="Pfam" id="PF04669">
    <property type="entry name" value="PBDC1"/>
    <property type="match status" value="1"/>
</dbReference>
<feature type="domain" description="Polysaccharide biosynthesis" evidence="5">
    <location>
        <begin position="21"/>
        <end position="147"/>
    </location>
</feature>
<proteinExistence type="inferred from homology"/>
<organism evidence="6 7">
    <name type="scientific">Schizothecium vesticola</name>
    <dbReference type="NCBI Taxonomy" id="314040"/>
    <lineage>
        <taxon>Eukaryota</taxon>
        <taxon>Fungi</taxon>
        <taxon>Dikarya</taxon>
        <taxon>Ascomycota</taxon>
        <taxon>Pezizomycotina</taxon>
        <taxon>Sordariomycetes</taxon>
        <taxon>Sordariomycetidae</taxon>
        <taxon>Sordariales</taxon>
        <taxon>Schizotheciaceae</taxon>
        <taxon>Schizothecium</taxon>
    </lineage>
</organism>
<evidence type="ECO:0000259" key="5">
    <source>
        <dbReference type="Pfam" id="PF04669"/>
    </source>
</evidence>
<evidence type="ECO:0000313" key="6">
    <source>
        <dbReference type="EMBL" id="KAK0749731.1"/>
    </source>
</evidence>
<dbReference type="Proteomes" id="UP001172155">
    <property type="component" value="Unassembled WGS sequence"/>
</dbReference>
<evidence type="ECO:0000256" key="1">
    <source>
        <dbReference type="ARBA" id="ARBA00004496"/>
    </source>
</evidence>
<name>A0AA40K8B6_9PEZI</name>
<keyword evidence="2" id="KW-0963">Cytoplasm</keyword>
<dbReference type="InterPro" id="IPR008476">
    <property type="entry name" value="PBDC1_metazoa/fungi"/>
</dbReference>
<evidence type="ECO:0000313" key="7">
    <source>
        <dbReference type="Proteomes" id="UP001172155"/>
    </source>
</evidence>
<dbReference type="FunFam" id="1.10.3560.10:FF:000001">
    <property type="entry name" value="Protein PBDC1 homolog"/>
    <property type="match status" value="1"/>
</dbReference>
<dbReference type="Gene3D" id="1.10.3560.10">
    <property type="entry name" value="yst0336 like domain"/>
    <property type="match status" value="1"/>
</dbReference>
<dbReference type="PANTHER" id="PTHR13410">
    <property type="entry name" value="PROTEIN PBDC1"/>
    <property type="match status" value="1"/>
</dbReference>
<gene>
    <name evidence="6" type="ORF">B0T18DRAFT_407420</name>
</gene>
<dbReference type="GO" id="GO:0005737">
    <property type="term" value="C:cytoplasm"/>
    <property type="evidence" value="ECO:0007669"/>
    <property type="project" value="UniProtKB-SubCell"/>
</dbReference>
<keyword evidence="7" id="KW-1185">Reference proteome</keyword>
<reference evidence="6" key="1">
    <citation type="submission" date="2023-06" db="EMBL/GenBank/DDBJ databases">
        <title>Genome-scale phylogeny and comparative genomics of the fungal order Sordariales.</title>
        <authorList>
            <consortium name="Lawrence Berkeley National Laboratory"/>
            <person name="Hensen N."/>
            <person name="Bonometti L."/>
            <person name="Westerberg I."/>
            <person name="Brannstrom I.O."/>
            <person name="Guillou S."/>
            <person name="Cros-Aarteil S."/>
            <person name="Calhoun S."/>
            <person name="Haridas S."/>
            <person name="Kuo A."/>
            <person name="Mondo S."/>
            <person name="Pangilinan J."/>
            <person name="Riley R."/>
            <person name="LaButti K."/>
            <person name="Andreopoulos B."/>
            <person name="Lipzen A."/>
            <person name="Chen C."/>
            <person name="Yanf M."/>
            <person name="Daum C."/>
            <person name="Ng V."/>
            <person name="Clum A."/>
            <person name="Steindorff A."/>
            <person name="Ohm R."/>
            <person name="Martin F."/>
            <person name="Silar P."/>
            <person name="Natvig D."/>
            <person name="Lalanne C."/>
            <person name="Gautier V."/>
            <person name="Ament-velasquez S.L."/>
            <person name="Kruys A."/>
            <person name="Hutchinson M.I."/>
            <person name="Powell A.J."/>
            <person name="Barry K."/>
            <person name="Miller A.N."/>
            <person name="Grigoriev I.V."/>
            <person name="Debuchy R."/>
            <person name="Gladieux P."/>
            <person name="Thoren M.H."/>
            <person name="Johannesson H."/>
        </authorList>
    </citation>
    <scope>NUCLEOTIDE SEQUENCE</scope>
    <source>
        <strain evidence="6">SMH3187-1</strain>
    </source>
</reference>
<dbReference type="InterPro" id="IPR023139">
    <property type="entry name" value="PBDC1-like_dom_sf"/>
</dbReference>